<keyword evidence="1" id="KW-0732">Signal</keyword>
<organism evidence="2 3">
    <name type="scientific">Belliella baltica (strain DSM 15883 / CIP 108006 / LMG 21964 / BA134)</name>
    <dbReference type="NCBI Taxonomy" id="866536"/>
    <lineage>
        <taxon>Bacteria</taxon>
        <taxon>Pseudomonadati</taxon>
        <taxon>Bacteroidota</taxon>
        <taxon>Cytophagia</taxon>
        <taxon>Cytophagales</taxon>
        <taxon>Cyclobacteriaceae</taxon>
        <taxon>Belliella</taxon>
    </lineage>
</organism>
<keyword evidence="3" id="KW-1185">Reference proteome</keyword>
<dbReference type="HOGENOM" id="CLU_833313_0_0_10"/>
<name>I3Z3W9_BELBD</name>
<accession>I3Z3W9</accession>
<feature type="chain" id="PRO_5003684517" evidence="1">
    <location>
        <begin position="20"/>
        <end position="333"/>
    </location>
</feature>
<proteinExistence type="predicted"/>
<sequence length="333" mass="37041">MKSMAIFFLLLVTGLSVTAQSVTFNADRYHYDNQTLLLEGDFGEWTNSEYVAFINQSGGTVSIRAHIHHHLTFIYFVDSENHADHDISINIPADGQYTLRVIAKLSSGSPVVYNDQLGFDLTYQNGGTGYFELKASAYFHARSSSGLNTPLSKPDGYGYIGYGYEEVSSGKPMRWDKSDFPLIVYSNHTRFGYSMEYSAVVQKAMNVWNSAGRSIGLNANIFELTDNPNNADIKMDWSGQSVPQGALGVAMPGRNLIGMLPLSRYSGLGAAGETLVQELGHLLGPVHSDVRYDVMNGTAHGHWHDLTEINLTERDRQMLSWIYSQADYYPFGR</sequence>
<reference evidence="3" key="1">
    <citation type="submission" date="2012-06" db="EMBL/GenBank/DDBJ databases">
        <title>The complete genome of Belliella baltica DSM 15883.</title>
        <authorList>
            <person name="Lucas S."/>
            <person name="Copeland A."/>
            <person name="Lapidus A."/>
            <person name="Goodwin L."/>
            <person name="Pitluck S."/>
            <person name="Peters L."/>
            <person name="Mikhailova N."/>
            <person name="Davenport K."/>
            <person name="Kyrpides N."/>
            <person name="Mavromatis K."/>
            <person name="Pagani I."/>
            <person name="Ivanova N."/>
            <person name="Ovchinnikova G."/>
            <person name="Zeytun A."/>
            <person name="Detter J.C."/>
            <person name="Han C."/>
            <person name="Land M."/>
            <person name="Hauser L."/>
            <person name="Markowitz V."/>
            <person name="Cheng J.-F."/>
            <person name="Hugenholtz P."/>
            <person name="Woyke T."/>
            <person name="Wu D."/>
            <person name="Tindall B."/>
            <person name="Pomrenke H."/>
            <person name="Brambilla E."/>
            <person name="Klenk H.-P."/>
            <person name="Eisen J.A."/>
        </authorList>
    </citation>
    <scope>NUCLEOTIDE SEQUENCE [LARGE SCALE GENOMIC DNA]</scope>
    <source>
        <strain evidence="3">DSM 15883 / CIP 108006 / LMG 21964 / BA134</strain>
    </source>
</reference>
<dbReference type="Proteomes" id="UP000006050">
    <property type="component" value="Chromosome"/>
</dbReference>
<evidence type="ECO:0000256" key="1">
    <source>
        <dbReference type="SAM" id="SignalP"/>
    </source>
</evidence>
<dbReference type="EMBL" id="CP003281">
    <property type="protein sequence ID" value="AFL83937.1"/>
    <property type="molecule type" value="Genomic_DNA"/>
</dbReference>
<evidence type="ECO:0000313" key="3">
    <source>
        <dbReference type="Proteomes" id="UP000006050"/>
    </source>
</evidence>
<evidence type="ECO:0000313" key="2">
    <source>
        <dbReference type="EMBL" id="AFL83937.1"/>
    </source>
</evidence>
<dbReference type="STRING" id="866536.Belba_1311"/>
<dbReference type="RefSeq" id="WP_014771934.1">
    <property type="nucleotide sequence ID" value="NC_018010.1"/>
</dbReference>
<dbReference type="SUPFAM" id="SSF55486">
    <property type="entry name" value="Metalloproteases ('zincins'), catalytic domain"/>
    <property type="match status" value="1"/>
</dbReference>
<dbReference type="GO" id="GO:0008237">
    <property type="term" value="F:metallopeptidase activity"/>
    <property type="evidence" value="ECO:0007669"/>
    <property type="project" value="InterPro"/>
</dbReference>
<feature type="signal peptide" evidence="1">
    <location>
        <begin position="1"/>
        <end position="19"/>
    </location>
</feature>
<dbReference type="KEGG" id="bbd:Belba_1311"/>
<dbReference type="Gene3D" id="3.40.390.10">
    <property type="entry name" value="Collagenase (Catalytic Domain)"/>
    <property type="match status" value="1"/>
</dbReference>
<dbReference type="AlphaFoldDB" id="I3Z3W9"/>
<dbReference type="eggNOG" id="COG5549">
    <property type="taxonomic scope" value="Bacteria"/>
</dbReference>
<gene>
    <name evidence="2" type="ordered locus">Belba_1311</name>
</gene>
<dbReference type="InterPro" id="IPR024079">
    <property type="entry name" value="MetalloPept_cat_dom_sf"/>
</dbReference>
<protein>
    <submittedName>
        <fullName evidence="2">Uncharacterized protein</fullName>
    </submittedName>
</protein>